<dbReference type="OrthoDB" id="1103988at2759"/>
<dbReference type="CDD" id="cd09274">
    <property type="entry name" value="RNase_HI_RT_Ty3"/>
    <property type="match status" value="1"/>
</dbReference>
<dbReference type="Proteomes" id="UP000237105">
    <property type="component" value="Unassembled WGS sequence"/>
</dbReference>
<comment type="caution">
    <text evidence="8">The sequence shown here is derived from an EMBL/GenBank/DDBJ whole genome shotgun (WGS) entry which is preliminary data.</text>
</comment>
<evidence type="ECO:0000259" key="7">
    <source>
        <dbReference type="Pfam" id="PF17917"/>
    </source>
</evidence>
<evidence type="ECO:0000313" key="8">
    <source>
        <dbReference type="EMBL" id="PON69381.1"/>
    </source>
</evidence>
<sequence length="151" mass="17685">LFGGRDKKRASESSKEKLIATPILALLDFSEVFEVESDTSMLGIGAVLMKEGRPFEFFSEKLSETRQKWTTYEQELYAVVHALQHWEHYLLQNEFVLHNDHQALKSLNSQKSVNRMHDRWVLYLQHFTFVSRHRAGHQNRVANALSRRNSL</sequence>
<accession>A0A2P5D7X3</accession>
<proteinExistence type="predicted"/>
<dbReference type="InterPro" id="IPR041373">
    <property type="entry name" value="RT_RNaseH"/>
</dbReference>
<keyword evidence="9" id="KW-1185">Reference proteome</keyword>
<evidence type="ECO:0000256" key="4">
    <source>
        <dbReference type="ARBA" id="ARBA00022759"/>
    </source>
</evidence>
<feature type="domain" description="Reverse transcriptase RNase H-like" evidence="7">
    <location>
        <begin position="28"/>
        <end position="127"/>
    </location>
</feature>
<organism evidence="8 9">
    <name type="scientific">Parasponia andersonii</name>
    <name type="common">Sponia andersonii</name>
    <dbReference type="NCBI Taxonomy" id="3476"/>
    <lineage>
        <taxon>Eukaryota</taxon>
        <taxon>Viridiplantae</taxon>
        <taxon>Streptophyta</taxon>
        <taxon>Embryophyta</taxon>
        <taxon>Tracheophyta</taxon>
        <taxon>Spermatophyta</taxon>
        <taxon>Magnoliopsida</taxon>
        <taxon>eudicotyledons</taxon>
        <taxon>Gunneridae</taxon>
        <taxon>Pentapetalae</taxon>
        <taxon>rosids</taxon>
        <taxon>fabids</taxon>
        <taxon>Rosales</taxon>
        <taxon>Cannabaceae</taxon>
        <taxon>Parasponia</taxon>
    </lineage>
</organism>
<evidence type="ECO:0000256" key="6">
    <source>
        <dbReference type="ARBA" id="ARBA00022918"/>
    </source>
</evidence>
<dbReference type="InterPro" id="IPR043502">
    <property type="entry name" value="DNA/RNA_pol_sf"/>
</dbReference>
<dbReference type="EMBL" id="JXTB01000056">
    <property type="protein sequence ID" value="PON69381.1"/>
    <property type="molecule type" value="Genomic_DNA"/>
</dbReference>
<dbReference type="GO" id="GO:0016787">
    <property type="term" value="F:hydrolase activity"/>
    <property type="evidence" value="ECO:0007669"/>
    <property type="project" value="UniProtKB-KW"/>
</dbReference>
<evidence type="ECO:0000256" key="3">
    <source>
        <dbReference type="ARBA" id="ARBA00022722"/>
    </source>
</evidence>
<dbReference type="Gene3D" id="3.10.20.370">
    <property type="match status" value="1"/>
</dbReference>
<dbReference type="STRING" id="3476.A0A2P5D7X3"/>
<keyword evidence="1" id="KW-0808">Transferase</keyword>
<dbReference type="GO" id="GO:0004519">
    <property type="term" value="F:endonuclease activity"/>
    <property type="evidence" value="ECO:0007669"/>
    <property type="project" value="UniProtKB-KW"/>
</dbReference>
<dbReference type="AlphaFoldDB" id="A0A2P5D7X3"/>
<keyword evidence="2" id="KW-0548">Nucleotidyltransferase</keyword>
<keyword evidence="3" id="KW-0540">Nuclease</keyword>
<name>A0A2P5D7X3_PARAD</name>
<keyword evidence="5" id="KW-0378">Hydrolase</keyword>
<dbReference type="PANTHER" id="PTHR35046">
    <property type="entry name" value="ZINC KNUCKLE (CCHC-TYPE) FAMILY PROTEIN"/>
    <property type="match status" value="1"/>
</dbReference>
<keyword evidence="6" id="KW-0695">RNA-directed DNA polymerase</keyword>
<evidence type="ECO:0000313" key="9">
    <source>
        <dbReference type="Proteomes" id="UP000237105"/>
    </source>
</evidence>
<evidence type="ECO:0000256" key="2">
    <source>
        <dbReference type="ARBA" id="ARBA00022695"/>
    </source>
</evidence>
<keyword evidence="4" id="KW-0255">Endonuclease</keyword>
<reference evidence="9" key="1">
    <citation type="submission" date="2016-06" db="EMBL/GenBank/DDBJ databases">
        <title>Parallel loss of symbiosis genes in relatives of nitrogen-fixing non-legume Parasponia.</title>
        <authorList>
            <person name="Van Velzen R."/>
            <person name="Holmer R."/>
            <person name="Bu F."/>
            <person name="Rutten L."/>
            <person name="Van Zeijl A."/>
            <person name="Liu W."/>
            <person name="Santuari L."/>
            <person name="Cao Q."/>
            <person name="Sharma T."/>
            <person name="Shen D."/>
            <person name="Roswanjaya Y."/>
            <person name="Wardhani T."/>
            <person name="Kalhor M.S."/>
            <person name="Jansen J."/>
            <person name="Van den Hoogen J."/>
            <person name="Gungor B."/>
            <person name="Hartog M."/>
            <person name="Hontelez J."/>
            <person name="Verver J."/>
            <person name="Yang W.-C."/>
            <person name="Schijlen E."/>
            <person name="Repin R."/>
            <person name="Schilthuizen M."/>
            <person name="Schranz E."/>
            <person name="Heidstra R."/>
            <person name="Miyata K."/>
            <person name="Fedorova E."/>
            <person name="Kohlen W."/>
            <person name="Bisseling T."/>
            <person name="Smit S."/>
            <person name="Geurts R."/>
        </authorList>
    </citation>
    <scope>NUCLEOTIDE SEQUENCE [LARGE SCALE GENOMIC DNA]</scope>
    <source>
        <strain evidence="9">cv. WU1-14</strain>
    </source>
</reference>
<feature type="non-terminal residue" evidence="8">
    <location>
        <position position="1"/>
    </location>
</feature>
<dbReference type="Pfam" id="PF17917">
    <property type="entry name" value="RT_RNaseH"/>
    <property type="match status" value="1"/>
</dbReference>
<gene>
    <name evidence="8" type="ORF">PanWU01x14_088220</name>
</gene>
<evidence type="ECO:0000256" key="1">
    <source>
        <dbReference type="ARBA" id="ARBA00022679"/>
    </source>
</evidence>
<evidence type="ECO:0000256" key="5">
    <source>
        <dbReference type="ARBA" id="ARBA00022801"/>
    </source>
</evidence>
<dbReference type="PANTHER" id="PTHR35046:SF9">
    <property type="entry name" value="RNA-DIRECTED DNA POLYMERASE"/>
    <property type="match status" value="1"/>
</dbReference>
<dbReference type="SUPFAM" id="SSF56672">
    <property type="entry name" value="DNA/RNA polymerases"/>
    <property type="match status" value="1"/>
</dbReference>
<dbReference type="GO" id="GO:0003964">
    <property type="term" value="F:RNA-directed DNA polymerase activity"/>
    <property type="evidence" value="ECO:0007669"/>
    <property type="project" value="UniProtKB-KW"/>
</dbReference>
<protein>
    <recommendedName>
        <fullName evidence="7">Reverse transcriptase RNase H-like domain-containing protein</fullName>
    </recommendedName>
</protein>